<name>A0A8C0NNP9_CANLF</name>
<reference evidence="3" key="1">
    <citation type="submission" date="2019-03" db="EMBL/GenBank/DDBJ databases">
        <authorList>
            <person name="Warren W.C."/>
            <person name="Johnson G.S."/>
        </authorList>
    </citation>
    <scope>NUCLEOTIDE SEQUENCE [LARGE SCALE GENOMIC DNA]</scope>
    <source>
        <strain evidence="3">Basenji</strain>
    </source>
</reference>
<dbReference type="AlphaFoldDB" id="A0A8C0NNP9"/>
<feature type="compositionally biased region" description="Basic residues" evidence="1">
    <location>
        <begin position="96"/>
        <end position="118"/>
    </location>
</feature>
<dbReference type="PANTHER" id="PTHR12125">
    <property type="entry name" value="F-BOX ONLY PROTEIN 6-LIKE PROTEIN"/>
    <property type="match status" value="1"/>
</dbReference>
<protein>
    <submittedName>
        <fullName evidence="3">F-box protein 6</fullName>
    </submittedName>
</protein>
<dbReference type="InterPro" id="IPR007397">
    <property type="entry name" value="F-box-assoc_dom"/>
</dbReference>
<dbReference type="SMART" id="SM01198">
    <property type="entry name" value="FBA"/>
    <property type="match status" value="1"/>
</dbReference>
<dbReference type="GO" id="GO:0005737">
    <property type="term" value="C:cytoplasm"/>
    <property type="evidence" value="ECO:0007669"/>
    <property type="project" value="UniProtKB-ARBA"/>
</dbReference>
<dbReference type="SUPFAM" id="SSF49785">
    <property type="entry name" value="Galactose-binding domain-like"/>
    <property type="match status" value="1"/>
</dbReference>
<proteinExistence type="predicted"/>
<gene>
    <name evidence="3" type="primary">FBXO44</name>
</gene>
<feature type="compositionally biased region" description="Low complexity" evidence="1">
    <location>
        <begin position="129"/>
        <end position="152"/>
    </location>
</feature>
<feature type="compositionally biased region" description="Low complexity" evidence="1">
    <location>
        <begin position="205"/>
        <end position="216"/>
    </location>
</feature>
<organism evidence="3 4">
    <name type="scientific">Canis lupus familiaris</name>
    <name type="common">Dog</name>
    <name type="synonym">Canis familiaris</name>
    <dbReference type="NCBI Taxonomy" id="9615"/>
    <lineage>
        <taxon>Eukaryota</taxon>
        <taxon>Metazoa</taxon>
        <taxon>Chordata</taxon>
        <taxon>Craniata</taxon>
        <taxon>Vertebrata</taxon>
        <taxon>Euteleostomi</taxon>
        <taxon>Mammalia</taxon>
        <taxon>Eutheria</taxon>
        <taxon>Laurasiatheria</taxon>
        <taxon>Carnivora</taxon>
        <taxon>Caniformia</taxon>
        <taxon>Canidae</taxon>
        <taxon>Canis</taxon>
    </lineage>
</organism>
<dbReference type="Gene3D" id="2.60.120.260">
    <property type="entry name" value="Galactose-binding domain-like"/>
    <property type="match status" value="1"/>
</dbReference>
<feature type="compositionally biased region" description="Basic and acidic residues" evidence="1">
    <location>
        <begin position="190"/>
        <end position="199"/>
    </location>
</feature>
<feature type="region of interest" description="Disordered" evidence="1">
    <location>
        <begin position="1"/>
        <end position="409"/>
    </location>
</feature>
<dbReference type="OrthoDB" id="1107553at2759"/>
<reference evidence="3" key="2">
    <citation type="submission" date="2025-08" db="UniProtKB">
        <authorList>
            <consortium name="Ensembl"/>
        </authorList>
    </citation>
    <scope>IDENTIFICATION</scope>
</reference>
<feature type="domain" description="FBA" evidence="2">
    <location>
        <begin position="382"/>
        <end position="563"/>
    </location>
</feature>
<accession>A0A8C0NNP9</accession>
<sequence>MREVDGRKRLRAFCIPGHRRSPQPRPSGPPGSGEAGTRPRILLCPPPPTGPGSLALCRPGRTGDRALRGGQCAAPASGPPGSPCPVSAAGGPSRAGRARRAGGRYLVHRPRPSLRRAAWRGGAERCGLRGRPSPAAAASPGAARVSVGPRGPRLLKARARAPAPPRLWPRAGPPRSRERRPQPSPRAPRRTREAGRGRDSGLLTGRGVRSGSSLQGRRGGRRGAASLGRAGGAGRAARRREGRDRGSSTRPPQVIFLRPGGGRGAGAGPGRGRGGGGGEAGPGGGGWAHAPAPQAEARSAPRRSRTAQPRPSAGDGGEWARGARGFPGAAGGRPGADKAQASEGSAARPRARAGVATACSGVRSPAGAGGHLKPQREVRGRRPQADPELRSRGARSPRPEDMKSWQIDCNGGDEWKVESLPGDHGTDFPDSKVKKYFVTSYEMCLKSQLVDLKAEGYWEELLDTVRPEIVVKDWFAARADCGCTYHIRVQLASADYIVLASFEPPPVTVDQWNSAKWTEVSHTFSDYPPGVRHILFQHGGQDTQFWAGWYGPRVTNSSIVIGPKVTGDPARFPAQPEHTQGRERAARLPSSLHLH</sequence>
<dbReference type="PROSITE" id="PS51114">
    <property type="entry name" value="FBA"/>
    <property type="match status" value="1"/>
</dbReference>
<dbReference type="Ensembl" id="ENSCAFT00030033355.1">
    <property type="protein sequence ID" value="ENSCAFP00030029104.1"/>
    <property type="gene ID" value="ENSCAFG00030018107.1"/>
</dbReference>
<dbReference type="InterPro" id="IPR039752">
    <property type="entry name" value="F-box_only"/>
</dbReference>
<evidence type="ECO:0000313" key="3">
    <source>
        <dbReference type="Ensembl" id="ENSCAFP00030029104.1"/>
    </source>
</evidence>
<feature type="compositionally biased region" description="Basic and acidic residues" evidence="1">
    <location>
        <begin position="374"/>
        <end position="403"/>
    </location>
</feature>
<evidence type="ECO:0000313" key="4">
    <source>
        <dbReference type="Proteomes" id="UP000694429"/>
    </source>
</evidence>
<dbReference type="Pfam" id="PF04300">
    <property type="entry name" value="FBA"/>
    <property type="match status" value="1"/>
</dbReference>
<feature type="region of interest" description="Disordered" evidence="1">
    <location>
        <begin position="565"/>
        <end position="595"/>
    </location>
</feature>
<feature type="compositionally biased region" description="Gly residues" evidence="1">
    <location>
        <begin position="259"/>
        <end position="287"/>
    </location>
</feature>
<evidence type="ECO:0000259" key="2">
    <source>
        <dbReference type="PROSITE" id="PS51114"/>
    </source>
</evidence>
<evidence type="ECO:0000256" key="1">
    <source>
        <dbReference type="SAM" id="MobiDB-lite"/>
    </source>
</evidence>
<dbReference type="PANTHER" id="PTHR12125:SF12">
    <property type="entry name" value="F-BOX ONLY PROTEIN 6"/>
    <property type="match status" value="1"/>
</dbReference>
<dbReference type="InterPro" id="IPR008979">
    <property type="entry name" value="Galactose-bd-like_sf"/>
</dbReference>
<dbReference type="Proteomes" id="UP000694429">
    <property type="component" value="Chromosome 2"/>
</dbReference>
<dbReference type="FunFam" id="2.60.120.260:FF:000012">
    <property type="entry name" value="F-box only protein 2"/>
    <property type="match status" value="1"/>
</dbReference>
<feature type="compositionally biased region" description="Low complexity" evidence="1">
    <location>
        <begin position="84"/>
        <end position="95"/>
    </location>
</feature>